<dbReference type="Gene3D" id="3.40.50.720">
    <property type="entry name" value="NAD(P)-binding Rossmann-like Domain"/>
    <property type="match status" value="1"/>
</dbReference>
<accession>A0A494WVK9</accession>
<dbReference type="SUPFAM" id="SSF55347">
    <property type="entry name" value="Glyceraldehyde-3-phosphate dehydrogenase-like, C-terminal domain"/>
    <property type="match status" value="1"/>
</dbReference>
<organism evidence="3 4">
    <name type="scientific">Desulfofundulus salinus</name>
    <dbReference type="NCBI Taxonomy" id="2419843"/>
    <lineage>
        <taxon>Bacteria</taxon>
        <taxon>Bacillati</taxon>
        <taxon>Bacillota</taxon>
        <taxon>Clostridia</taxon>
        <taxon>Eubacteriales</taxon>
        <taxon>Peptococcaceae</taxon>
        <taxon>Desulfofundulus</taxon>
    </lineage>
</organism>
<proteinExistence type="predicted"/>
<feature type="domain" description="Gfo/Idh/MocA-like oxidoreductase N-terminal" evidence="1">
    <location>
        <begin position="1"/>
        <end position="117"/>
    </location>
</feature>
<dbReference type="RefSeq" id="WP_121451351.1">
    <property type="nucleotide sequence ID" value="NZ_RBWE01000001.1"/>
</dbReference>
<dbReference type="InterPro" id="IPR051450">
    <property type="entry name" value="Gfo/Idh/MocA_Oxidoreductases"/>
</dbReference>
<feature type="domain" description="GFO/IDH/MocA-like oxidoreductase" evidence="2">
    <location>
        <begin position="126"/>
        <end position="234"/>
    </location>
</feature>
<dbReference type="InterPro" id="IPR055170">
    <property type="entry name" value="GFO_IDH_MocA-like_dom"/>
</dbReference>
<evidence type="ECO:0000313" key="3">
    <source>
        <dbReference type="EMBL" id="RKO66933.1"/>
    </source>
</evidence>
<sequence length="320" mass="36001">MKVGVIGAGNWGRNLVKKFYRLGELAAVAEINPDIRHKLSAEYPGVSFHDGYRDLLEKDIPAVAIATPAHTHYRIAREALLAGKDVFVEKPLALSKAEAEELVELAEKQNRILMAGHLLLYQPAIRWIKNYIDSGAIGKVAFLAQERLKLGRVRAVENVLWSFGVHDIAVLLYLVGEKPQEVRAAGQRFLQENIEDDVHLHLRFAGVVQAHLHISWLWPETRRRLTIVGSEAMLTYDELEQEVVLHKKRVAPDLQHHDGGSEVVFRGSEEPLLLECRHFLECLERRISPLSDGRSAVEVIEVLEAADGQLKRSGKKSSTF</sequence>
<protein>
    <submittedName>
        <fullName evidence="3">Gfo/Idh/MocA family oxidoreductase</fullName>
    </submittedName>
</protein>
<reference evidence="3 4" key="1">
    <citation type="submission" date="2018-10" db="EMBL/GenBank/DDBJ databases">
        <authorList>
            <person name="Grouzdev D.S."/>
            <person name="Krutkina M.S."/>
            <person name="Tourova T.P."/>
            <person name="Nazina T.N."/>
        </authorList>
    </citation>
    <scope>NUCLEOTIDE SEQUENCE [LARGE SCALE GENOMIC DNA]</scope>
    <source>
        <strain evidence="3 4">435</strain>
    </source>
</reference>
<evidence type="ECO:0000313" key="4">
    <source>
        <dbReference type="Proteomes" id="UP000271256"/>
    </source>
</evidence>
<comment type="caution">
    <text evidence="3">The sequence shown here is derived from an EMBL/GenBank/DDBJ whole genome shotgun (WGS) entry which is preliminary data.</text>
</comment>
<dbReference type="EMBL" id="RBWE01000001">
    <property type="protein sequence ID" value="RKO66933.1"/>
    <property type="molecule type" value="Genomic_DNA"/>
</dbReference>
<dbReference type="PANTHER" id="PTHR43377">
    <property type="entry name" value="BILIVERDIN REDUCTASE A"/>
    <property type="match status" value="1"/>
</dbReference>
<evidence type="ECO:0000259" key="1">
    <source>
        <dbReference type="Pfam" id="PF01408"/>
    </source>
</evidence>
<dbReference type="Pfam" id="PF01408">
    <property type="entry name" value="GFO_IDH_MocA"/>
    <property type="match status" value="1"/>
</dbReference>
<dbReference type="SUPFAM" id="SSF51735">
    <property type="entry name" value="NAD(P)-binding Rossmann-fold domains"/>
    <property type="match status" value="1"/>
</dbReference>
<dbReference type="Proteomes" id="UP000271256">
    <property type="component" value="Unassembled WGS sequence"/>
</dbReference>
<dbReference type="Gene3D" id="3.30.360.10">
    <property type="entry name" value="Dihydrodipicolinate Reductase, domain 2"/>
    <property type="match status" value="1"/>
</dbReference>
<name>A0A494WVK9_9FIRM</name>
<dbReference type="AlphaFoldDB" id="A0A494WVK9"/>
<dbReference type="PANTHER" id="PTHR43377:SF6">
    <property type="entry name" value="GFO_IDH_MOCA-LIKE OXIDOREDUCTASE N-TERMINAL DOMAIN-CONTAINING PROTEIN"/>
    <property type="match status" value="1"/>
</dbReference>
<evidence type="ECO:0000259" key="2">
    <source>
        <dbReference type="Pfam" id="PF22725"/>
    </source>
</evidence>
<dbReference type="OrthoDB" id="9783105at2"/>
<gene>
    <name evidence="3" type="ORF">D7024_08225</name>
</gene>
<dbReference type="GO" id="GO:0000166">
    <property type="term" value="F:nucleotide binding"/>
    <property type="evidence" value="ECO:0007669"/>
    <property type="project" value="InterPro"/>
</dbReference>
<dbReference type="InterPro" id="IPR036291">
    <property type="entry name" value="NAD(P)-bd_dom_sf"/>
</dbReference>
<dbReference type="Pfam" id="PF22725">
    <property type="entry name" value="GFO_IDH_MocA_C3"/>
    <property type="match status" value="1"/>
</dbReference>
<dbReference type="InterPro" id="IPR000683">
    <property type="entry name" value="Gfo/Idh/MocA-like_OxRdtase_N"/>
</dbReference>
<keyword evidence="4" id="KW-1185">Reference proteome</keyword>